<dbReference type="InterPro" id="IPR003309">
    <property type="entry name" value="SCAN_dom"/>
</dbReference>
<dbReference type="GO" id="GO:0008270">
    <property type="term" value="F:zinc ion binding"/>
    <property type="evidence" value="ECO:0007669"/>
    <property type="project" value="UniProtKB-KW"/>
</dbReference>
<evidence type="ECO:0000313" key="4">
    <source>
        <dbReference type="EnsemblMetazoa" id="Aqu2.1.16139_001"/>
    </source>
</evidence>
<evidence type="ECO:0000259" key="3">
    <source>
        <dbReference type="PROSITE" id="PS50804"/>
    </source>
</evidence>
<dbReference type="SUPFAM" id="SSF57756">
    <property type="entry name" value="Retrovirus zinc finger-like domains"/>
    <property type="match status" value="2"/>
</dbReference>
<dbReference type="OMA" id="KERWAYR"/>
<evidence type="ECO:0000259" key="2">
    <source>
        <dbReference type="PROSITE" id="PS50158"/>
    </source>
</evidence>
<dbReference type="PROSITE" id="PS50158">
    <property type="entry name" value="ZF_CCHC"/>
    <property type="match status" value="2"/>
</dbReference>
<dbReference type="InterPro" id="IPR001878">
    <property type="entry name" value="Znf_CCHC"/>
</dbReference>
<dbReference type="AlphaFoldDB" id="A0A1X7TMG4"/>
<dbReference type="eggNOG" id="ENOG502S6RZ">
    <property type="taxonomic scope" value="Eukaryota"/>
</dbReference>
<dbReference type="GO" id="GO:0003676">
    <property type="term" value="F:nucleic acid binding"/>
    <property type="evidence" value="ECO:0007669"/>
    <property type="project" value="InterPro"/>
</dbReference>
<feature type="domain" description="SCAN box" evidence="3">
    <location>
        <begin position="145"/>
        <end position="185"/>
    </location>
</feature>
<dbReference type="InterPro" id="IPR038269">
    <property type="entry name" value="SCAN_sf"/>
</dbReference>
<dbReference type="PANTHER" id="PTHR46888:SF1">
    <property type="entry name" value="RIBONUCLEASE H"/>
    <property type="match status" value="1"/>
</dbReference>
<dbReference type="Gene3D" id="4.10.60.10">
    <property type="entry name" value="Zinc finger, CCHC-type"/>
    <property type="match status" value="2"/>
</dbReference>
<protein>
    <recommendedName>
        <fullName evidence="5">CCHC-type domain-containing protein</fullName>
    </recommendedName>
</protein>
<reference evidence="4" key="1">
    <citation type="submission" date="2017-05" db="UniProtKB">
        <authorList>
            <consortium name="EnsemblMetazoa"/>
        </authorList>
    </citation>
    <scope>IDENTIFICATION</scope>
</reference>
<feature type="domain" description="CCHC-type" evidence="2">
    <location>
        <begin position="224"/>
        <end position="238"/>
    </location>
</feature>
<dbReference type="InterPro" id="IPR036875">
    <property type="entry name" value="Znf_CCHC_sf"/>
</dbReference>
<dbReference type="SUPFAM" id="SSF47353">
    <property type="entry name" value="Retrovirus capsid dimerization domain-like"/>
    <property type="match status" value="1"/>
</dbReference>
<dbReference type="EnsemblMetazoa" id="Aqu2.1.16139_001">
    <property type="protein sequence ID" value="Aqu2.1.16139_001"/>
    <property type="gene ID" value="Aqu2.1.16139"/>
</dbReference>
<evidence type="ECO:0008006" key="5">
    <source>
        <dbReference type="Google" id="ProtNLM"/>
    </source>
</evidence>
<name>A0A1X7TMG4_AMPQE</name>
<evidence type="ECO:0000256" key="1">
    <source>
        <dbReference type="PROSITE-ProRule" id="PRU00047"/>
    </source>
</evidence>
<dbReference type="Gene3D" id="1.10.4020.10">
    <property type="entry name" value="DNA breaking-rejoining enzymes"/>
    <property type="match status" value="1"/>
</dbReference>
<proteinExistence type="predicted"/>
<accession>A0A1X7TMG4</accession>
<keyword evidence="1" id="KW-0863">Zinc-finger</keyword>
<dbReference type="Pfam" id="PF02023">
    <property type="entry name" value="SCAN"/>
    <property type="match status" value="1"/>
</dbReference>
<dbReference type="SMART" id="SM00343">
    <property type="entry name" value="ZnF_C2HC"/>
    <property type="match status" value="2"/>
</dbReference>
<dbReference type="PROSITE" id="PS50804">
    <property type="entry name" value="SCAN_BOX"/>
    <property type="match status" value="1"/>
</dbReference>
<dbReference type="Pfam" id="PF00098">
    <property type="entry name" value="zf-CCHC"/>
    <property type="match status" value="2"/>
</dbReference>
<dbReference type="OrthoDB" id="6761011at2759"/>
<sequence length="291" mass="33371">MQKLKGQMEILCSITIPATPALEGEPPKWEPKDAVKLTKRTEGEDIEAYLKTFERLMEAYEVPKERWAYRLAPQLTGKAQQAYTAVTSDSAKYDEVKTTILRRYKSNEETYKSRFRSSRRKEGDSYIELAIRMCDFLERRTVGCRSMAELREKMLLKQLHNVMPPELRIWVNERKPMSADEAATLANYMTARRMTGKNWKETGGKEKTGEDSIKQKGGADSRMCHVCKQIGHLAYNCPTKSEREDASTKDEETEKRKPTLRNVKCYSCGNLGHMSMQCPDKAWFCGGGIPK</sequence>
<feature type="domain" description="CCHC-type" evidence="2">
    <location>
        <begin position="264"/>
        <end position="280"/>
    </location>
</feature>
<dbReference type="InParanoid" id="A0A1X7TMG4"/>
<keyword evidence="1" id="KW-0862">Zinc</keyword>
<dbReference type="PANTHER" id="PTHR46888">
    <property type="entry name" value="ZINC KNUCKLE DOMAINCONTAINING PROTEIN-RELATED"/>
    <property type="match status" value="1"/>
</dbReference>
<organism evidence="4">
    <name type="scientific">Amphimedon queenslandica</name>
    <name type="common">Sponge</name>
    <dbReference type="NCBI Taxonomy" id="400682"/>
    <lineage>
        <taxon>Eukaryota</taxon>
        <taxon>Metazoa</taxon>
        <taxon>Porifera</taxon>
        <taxon>Demospongiae</taxon>
        <taxon>Heteroscleromorpha</taxon>
        <taxon>Haplosclerida</taxon>
        <taxon>Niphatidae</taxon>
        <taxon>Amphimedon</taxon>
    </lineage>
</organism>
<keyword evidence="1" id="KW-0479">Metal-binding</keyword>